<evidence type="ECO:0000256" key="8">
    <source>
        <dbReference type="ARBA" id="ARBA00023170"/>
    </source>
</evidence>
<evidence type="ECO:0000256" key="13">
    <source>
        <dbReference type="SAM" id="SignalP"/>
    </source>
</evidence>
<evidence type="ECO:0000256" key="7">
    <source>
        <dbReference type="ARBA" id="ARBA00023136"/>
    </source>
</evidence>
<evidence type="ECO:0000256" key="2">
    <source>
        <dbReference type="ARBA" id="ARBA00009810"/>
    </source>
</evidence>
<evidence type="ECO:0000256" key="6">
    <source>
        <dbReference type="ARBA" id="ARBA00023077"/>
    </source>
</evidence>
<feature type="compositionally biased region" description="Basic and acidic residues" evidence="12">
    <location>
        <begin position="225"/>
        <end position="235"/>
    </location>
</feature>
<evidence type="ECO:0000256" key="10">
    <source>
        <dbReference type="PROSITE-ProRule" id="PRU01360"/>
    </source>
</evidence>
<dbReference type="Proteomes" id="UP000198305">
    <property type="component" value="Unassembled WGS sequence"/>
</dbReference>
<proteinExistence type="inferred from homology"/>
<feature type="domain" description="TonB-dependent receptor-like beta-barrel" evidence="14">
    <location>
        <begin position="269"/>
        <end position="653"/>
    </location>
</feature>
<feature type="signal peptide" evidence="13">
    <location>
        <begin position="1"/>
        <end position="32"/>
    </location>
</feature>
<keyword evidence="17" id="KW-1185">Reference proteome</keyword>
<organism evidence="16 17">
    <name type="scientific">Methylobacillus rhizosphaerae</name>
    <dbReference type="NCBI Taxonomy" id="551994"/>
    <lineage>
        <taxon>Bacteria</taxon>
        <taxon>Pseudomonadati</taxon>
        <taxon>Pseudomonadota</taxon>
        <taxon>Betaproteobacteria</taxon>
        <taxon>Nitrosomonadales</taxon>
        <taxon>Methylophilaceae</taxon>
        <taxon>Methylobacillus</taxon>
    </lineage>
</organism>
<dbReference type="Pfam" id="PF00593">
    <property type="entry name" value="TonB_dep_Rec_b-barrel"/>
    <property type="match status" value="1"/>
</dbReference>
<dbReference type="InterPro" id="IPR037066">
    <property type="entry name" value="Plug_dom_sf"/>
</dbReference>
<evidence type="ECO:0000259" key="14">
    <source>
        <dbReference type="Pfam" id="PF00593"/>
    </source>
</evidence>
<gene>
    <name evidence="16" type="ORF">SAMN05192560_0071</name>
</gene>
<protein>
    <submittedName>
        <fullName evidence="16">Iron complex outermembrane recepter protein</fullName>
    </submittedName>
</protein>
<keyword evidence="3 10" id="KW-0813">Transport</keyword>
<dbReference type="AlphaFoldDB" id="A0A238XQ29"/>
<accession>A0A238XQ29</accession>
<feature type="domain" description="TonB-dependent receptor plug" evidence="15">
    <location>
        <begin position="56"/>
        <end position="157"/>
    </location>
</feature>
<dbReference type="GO" id="GO:0044718">
    <property type="term" value="P:siderophore transmembrane transport"/>
    <property type="evidence" value="ECO:0007669"/>
    <property type="project" value="TreeGrafter"/>
</dbReference>
<keyword evidence="8" id="KW-0675">Receptor</keyword>
<keyword evidence="6 11" id="KW-0798">TonB box</keyword>
<dbReference type="InterPro" id="IPR036942">
    <property type="entry name" value="Beta-barrel_TonB_sf"/>
</dbReference>
<sequence>MQHYSMAPAPKKILLAISVAFGSTLSIPLAKAADNIELPTIAVTANPLGVASDEMVTPVSTLSGRELSLQRESTLGETLKSIPGVSSTYFGPNASRPVIRGLDGERVRMMQNGVGILDASSLSFDHAIALDPLVIEQIDVVRGPAALLYGGSAVGGVVNAIDHRIPKEAIDGITGRSEVRFGGAENQKNGAIVLDAGNGVLTIHADAYKRKTDDLDIPGYAMSRRKSEATGESREHKGRLVNSGSDADGGAIGASIALENGYVGMSYSTFNNKYGTVAEPDVTIDMKSDRWDFASELRDLGTIISKVKVRMAYTDYKHRELEDGEVGTTFKNRGVEGSIEATHGNIGPLSGVVGVQFHNSRFEALGEEAFVPANRTSTQAVYLYEELPLDTVKLTFGGRVEHAKIESRGGADFGPSESRSFTPYSLATGALFTLNDQWSLTTNLSHNERAPSYFELYADGVHVATDQYEIGSSNLDKERSNGIDAQLRWKQDHNSFSIGAYYTRFSNFIGLFNSGNLVNEEGEAGQADSDIAEAEFKGARAVFKGIEAEGKFRVYDRTGSLDLNLRGDYVRATNRDTGGSLPRISPLKLGFGLDYRYNRFGSRLDVLHAFKQNRTDENELTTDGYTLVNATLTYKLPSPQPFQLEAFAKAYNLLDQTIRDHTSILKDIAPMGGRSLLVGLRGEF</sequence>
<feature type="region of interest" description="Disordered" evidence="12">
    <location>
        <begin position="224"/>
        <end position="243"/>
    </location>
</feature>
<keyword evidence="13" id="KW-0732">Signal</keyword>
<keyword evidence="4 10" id="KW-1134">Transmembrane beta strand</keyword>
<dbReference type="EMBL" id="FZOA01000001">
    <property type="protein sequence ID" value="SNR60563.1"/>
    <property type="molecule type" value="Genomic_DNA"/>
</dbReference>
<dbReference type="Gene3D" id="2.170.130.10">
    <property type="entry name" value="TonB-dependent receptor, plug domain"/>
    <property type="match status" value="1"/>
</dbReference>
<keyword evidence="7 10" id="KW-0472">Membrane</keyword>
<dbReference type="InterPro" id="IPR000531">
    <property type="entry name" value="Beta-barrel_TonB"/>
</dbReference>
<evidence type="ECO:0000256" key="9">
    <source>
        <dbReference type="ARBA" id="ARBA00023237"/>
    </source>
</evidence>
<evidence type="ECO:0000256" key="12">
    <source>
        <dbReference type="SAM" id="MobiDB-lite"/>
    </source>
</evidence>
<evidence type="ECO:0000313" key="17">
    <source>
        <dbReference type="Proteomes" id="UP000198305"/>
    </source>
</evidence>
<dbReference type="OrthoDB" id="9795928at2"/>
<name>A0A238XQ29_9PROT</name>
<dbReference type="SUPFAM" id="SSF56935">
    <property type="entry name" value="Porins"/>
    <property type="match status" value="1"/>
</dbReference>
<keyword evidence="9 10" id="KW-0998">Cell outer membrane</keyword>
<dbReference type="PROSITE" id="PS52016">
    <property type="entry name" value="TONB_DEPENDENT_REC_3"/>
    <property type="match status" value="1"/>
</dbReference>
<dbReference type="InterPro" id="IPR012910">
    <property type="entry name" value="Plug_dom"/>
</dbReference>
<evidence type="ECO:0000259" key="15">
    <source>
        <dbReference type="Pfam" id="PF07715"/>
    </source>
</evidence>
<evidence type="ECO:0000256" key="1">
    <source>
        <dbReference type="ARBA" id="ARBA00004571"/>
    </source>
</evidence>
<dbReference type="PANTHER" id="PTHR30069">
    <property type="entry name" value="TONB-DEPENDENT OUTER MEMBRANE RECEPTOR"/>
    <property type="match status" value="1"/>
</dbReference>
<feature type="chain" id="PRO_5012263506" evidence="13">
    <location>
        <begin position="33"/>
        <end position="684"/>
    </location>
</feature>
<dbReference type="GO" id="GO:0015344">
    <property type="term" value="F:siderophore uptake transmembrane transporter activity"/>
    <property type="evidence" value="ECO:0007669"/>
    <property type="project" value="TreeGrafter"/>
</dbReference>
<evidence type="ECO:0000313" key="16">
    <source>
        <dbReference type="EMBL" id="SNR60563.1"/>
    </source>
</evidence>
<keyword evidence="5 10" id="KW-0812">Transmembrane</keyword>
<comment type="subcellular location">
    <subcellularLocation>
        <location evidence="1 10">Cell outer membrane</location>
        <topology evidence="1 10">Multi-pass membrane protein</topology>
    </subcellularLocation>
</comment>
<dbReference type="PANTHER" id="PTHR30069:SF40">
    <property type="entry name" value="TONB-DEPENDENT RECEPTOR NMB0964-RELATED"/>
    <property type="match status" value="1"/>
</dbReference>
<evidence type="ECO:0000256" key="4">
    <source>
        <dbReference type="ARBA" id="ARBA00022452"/>
    </source>
</evidence>
<comment type="similarity">
    <text evidence="2 10 11">Belongs to the TonB-dependent receptor family.</text>
</comment>
<dbReference type="Gene3D" id="2.40.170.20">
    <property type="entry name" value="TonB-dependent receptor, beta-barrel domain"/>
    <property type="match status" value="1"/>
</dbReference>
<evidence type="ECO:0000256" key="3">
    <source>
        <dbReference type="ARBA" id="ARBA00022448"/>
    </source>
</evidence>
<dbReference type="GO" id="GO:0009279">
    <property type="term" value="C:cell outer membrane"/>
    <property type="evidence" value="ECO:0007669"/>
    <property type="project" value="UniProtKB-SubCell"/>
</dbReference>
<evidence type="ECO:0000256" key="11">
    <source>
        <dbReference type="RuleBase" id="RU003357"/>
    </source>
</evidence>
<dbReference type="InterPro" id="IPR039426">
    <property type="entry name" value="TonB-dep_rcpt-like"/>
</dbReference>
<dbReference type="Pfam" id="PF07715">
    <property type="entry name" value="Plug"/>
    <property type="match status" value="1"/>
</dbReference>
<evidence type="ECO:0000256" key="5">
    <source>
        <dbReference type="ARBA" id="ARBA00022692"/>
    </source>
</evidence>
<reference evidence="17" key="1">
    <citation type="submission" date="2017-06" db="EMBL/GenBank/DDBJ databases">
        <authorList>
            <person name="Varghese N."/>
            <person name="Submissions S."/>
        </authorList>
    </citation>
    <scope>NUCLEOTIDE SEQUENCE [LARGE SCALE GENOMIC DNA]</scope>
    <source>
        <strain evidence="17">Ca-68</strain>
    </source>
</reference>